<evidence type="ECO:0000313" key="7">
    <source>
        <dbReference type="EMBL" id="AHF26425.1"/>
    </source>
</evidence>
<dbReference type="PANTHER" id="PTHR43133">
    <property type="entry name" value="RNA POLYMERASE ECF-TYPE SIGMA FACTO"/>
    <property type="match status" value="1"/>
</dbReference>
<sequence length="161" mass="18819">MQAGSFDQVYQTYFDPVYRYALSLSGSPAAAEEITQETFFKALRSLDQFQEKSSLKTWLCAIARNIWISEQRKKKGQPLDTAESHADPSPGPEEFIMRRDESMRVHRLLHHLDEPYREVFTLRTLGQLSFRDIGELFGKSDNWACVIYHRARAKIRKEMEE</sequence>
<dbReference type="NCBIfam" id="TIGR02937">
    <property type="entry name" value="sigma70-ECF"/>
    <property type="match status" value="1"/>
</dbReference>
<dbReference type="Gene3D" id="1.10.10.10">
    <property type="entry name" value="Winged helix-like DNA-binding domain superfamily/Winged helix DNA-binding domain"/>
    <property type="match status" value="1"/>
</dbReference>
<proteinExistence type="inferred from homology"/>
<dbReference type="GO" id="GO:0003677">
    <property type="term" value="F:DNA binding"/>
    <property type="evidence" value="ECO:0007669"/>
    <property type="project" value="InterPro"/>
</dbReference>
<reference evidence="7" key="1">
    <citation type="journal article" date="2013" name="PLoS ONE">
        <title>Metagenomic insights into the carbohydrate-active enzymes carried by the microorganisms adhering to solid digesta in the rumen of cows.</title>
        <authorList>
            <person name="Wang L."/>
            <person name="Hatem A."/>
            <person name="Catalyurek U.V."/>
            <person name="Morrison M."/>
            <person name="Yu Z."/>
        </authorList>
    </citation>
    <scope>NUCLEOTIDE SEQUENCE</scope>
</reference>
<dbReference type="Pfam" id="PF04542">
    <property type="entry name" value="Sigma70_r2"/>
    <property type="match status" value="1"/>
</dbReference>
<evidence type="ECO:0000256" key="2">
    <source>
        <dbReference type="ARBA" id="ARBA00023015"/>
    </source>
</evidence>
<dbReference type="InterPro" id="IPR036388">
    <property type="entry name" value="WH-like_DNA-bd_sf"/>
</dbReference>
<feature type="domain" description="RNA polymerase sigma factor 70 region 4 type 2" evidence="6">
    <location>
        <begin position="103"/>
        <end position="155"/>
    </location>
</feature>
<keyword evidence="3" id="KW-0731">Sigma factor</keyword>
<accession>W0FTH7</accession>
<dbReference type="SUPFAM" id="SSF88946">
    <property type="entry name" value="Sigma2 domain of RNA polymerase sigma factors"/>
    <property type="match status" value="1"/>
</dbReference>
<dbReference type="AlphaFoldDB" id="W0FTH7"/>
<dbReference type="EMBL" id="KC246879">
    <property type="protein sequence ID" value="AHF26425.1"/>
    <property type="molecule type" value="Genomic_DNA"/>
</dbReference>
<dbReference type="Gene3D" id="1.10.1740.10">
    <property type="match status" value="1"/>
</dbReference>
<feature type="domain" description="RNA polymerase sigma-70 region 2" evidence="5">
    <location>
        <begin position="10"/>
        <end position="75"/>
    </location>
</feature>
<dbReference type="GO" id="GO:0006352">
    <property type="term" value="P:DNA-templated transcription initiation"/>
    <property type="evidence" value="ECO:0007669"/>
    <property type="project" value="InterPro"/>
</dbReference>
<dbReference type="InterPro" id="IPR013249">
    <property type="entry name" value="RNA_pol_sigma70_r4_t2"/>
</dbReference>
<dbReference type="InterPro" id="IPR013325">
    <property type="entry name" value="RNA_pol_sigma_r2"/>
</dbReference>
<comment type="similarity">
    <text evidence="1">Belongs to the sigma-70 factor family. ECF subfamily.</text>
</comment>
<organism evidence="7">
    <name type="scientific">uncultured bacterium Contig1468_n_1482_cl</name>
    <dbReference type="NCBI Taxonomy" id="1393431"/>
    <lineage>
        <taxon>Bacteria</taxon>
        <taxon>environmental samples</taxon>
    </lineage>
</organism>
<dbReference type="InterPro" id="IPR039425">
    <property type="entry name" value="RNA_pol_sigma-70-like"/>
</dbReference>
<keyword evidence="2" id="KW-0805">Transcription regulation</keyword>
<dbReference type="GO" id="GO:0016987">
    <property type="term" value="F:sigma factor activity"/>
    <property type="evidence" value="ECO:0007669"/>
    <property type="project" value="UniProtKB-KW"/>
</dbReference>
<dbReference type="PANTHER" id="PTHR43133:SF25">
    <property type="entry name" value="RNA POLYMERASE SIGMA FACTOR RFAY-RELATED"/>
    <property type="match status" value="1"/>
</dbReference>
<dbReference type="InterPro" id="IPR007627">
    <property type="entry name" value="RNA_pol_sigma70_r2"/>
</dbReference>
<evidence type="ECO:0000256" key="3">
    <source>
        <dbReference type="ARBA" id="ARBA00023082"/>
    </source>
</evidence>
<keyword evidence="4" id="KW-0804">Transcription</keyword>
<evidence type="ECO:0000256" key="1">
    <source>
        <dbReference type="ARBA" id="ARBA00010641"/>
    </source>
</evidence>
<dbReference type="InterPro" id="IPR013324">
    <property type="entry name" value="RNA_pol_sigma_r3/r4-like"/>
</dbReference>
<evidence type="ECO:0000259" key="5">
    <source>
        <dbReference type="Pfam" id="PF04542"/>
    </source>
</evidence>
<dbReference type="Pfam" id="PF08281">
    <property type="entry name" value="Sigma70_r4_2"/>
    <property type="match status" value="1"/>
</dbReference>
<dbReference type="InterPro" id="IPR014284">
    <property type="entry name" value="RNA_pol_sigma-70_dom"/>
</dbReference>
<evidence type="ECO:0000259" key="6">
    <source>
        <dbReference type="Pfam" id="PF08281"/>
    </source>
</evidence>
<protein>
    <submittedName>
        <fullName evidence="7">RNA polymerase, sigma-24 subunit, ECF subfamily</fullName>
    </submittedName>
</protein>
<evidence type="ECO:0000256" key="4">
    <source>
        <dbReference type="ARBA" id="ARBA00023163"/>
    </source>
</evidence>
<name>W0FTH7_9BACT</name>
<dbReference type="SUPFAM" id="SSF88659">
    <property type="entry name" value="Sigma3 and sigma4 domains of RNA polymerase sigma factors"/>
    <property type="match status" value="1"/>
</dbReference>